<dbReference type="InterPro" id="IPR004622">
    <property type="entry name" value="DNA_pol_HolB"/>
</dbReference>
<dbReference type="GO" id="GO:0006261">
    <property type="term" value="P:DNA-templated DNA replication"/>
    <property type="evidence" value="ECO:0007669"/>
    <property type="project" value="TreeGrafter"/>
</dbReference>
<dbReference type="PANTHER" id="PTHR11669">
    <property type="entry name" value="REPLICATION FACTOR C / DNA POLYMERASE III GAMMA-TAU SUBUNIT"/>
    <property type="match status" value="1"/>
</dbReference>
<dbReference type="Pfam" id="PF13177">
    <property type="entry name" value="DNA_pol3_delta2"/>
    <property type="match status" value="1"/>
</dbReference>
<dbReference type="AlphaFoldDB" id="A0A3L7E021"/>
<dbReference type="GO" id="GO:0008408">
    <property type="term" value="F:3'-5' exonuclease activity"/>
    <property type="evidence" value="ECO:0007669"/>
    <property type="project" value="InterPro"/>
</dbReference>
<dbReference type="NCBIfam" id="TIGR00678">
    <property type="entry name" value="holB"/>
    <property type="match status" value="1"/>
</dbReference>
<dbReference type="SUPFAM" id="SSF52540">
    <property type="entry name" value="P-loop containing nucleoside triphosphate hydrolases"/>
    <property type="match status" value="1"/>
</dbReference>
<dbReference type="EC" id="2.7.7.7" evidence="1"/>
<gene>
    <name evidence="4" type="primary">holB</name>
    <name evidence="4" type="ORF">DWB85_03875</name>
</gene>
<name>A0A3L7E021_9GAMM</name>
<dbReference type="InterPro" id="IPR027417">
    <property type="entry name" value="P-loop_NTPase"/>
</dbReference>
<proteinExistence type="predicted"/>
<evidence type="ECO:0000256" key="1">
    <source>
        <dbReference type="ARBA" id="ARBA00012417"/>
    </source>
</evidence>
<evidence type="ECO:0000313" key="5">
    <source>
        <dbReference type="Proteomes" id="UP000265509"/>
    </source>
</evidence>
<sequence length="336" mass="35447">MELTGLPVSSAPLPWQGDTWARFNRQLTEGNLPHALLLAGAANSGKRRLALALARLLLCQSPSGGLNCGSCHACELSASGSHGDLRWLQPEEKSRAIKIDQVRDTVSFATKTANFGAHKVVVIAPADAMNTNAANALLKSLEEPSPGTFLILVCDRLHGIPATIRSRCQIVKLPPPGAETALAWLDQATGSREQSATLLTLADGMPMLAEAMHCRADSEELVAARIACRSLVTGKIGSAEAARMLEQSSIDELLEQLATTLRSSLKQLDGPALNSARGRRIFATLDELNGIQKAVRGGANPNRQLLTEVLLEKLQSVLGSAAASGSIRPSTGETGA</sequence>
<keyword evidence="5" id="KW-1185">Reference proteome</keyword>
<dbReference type="Gene3D" id="3.40.50.300">
    <property type="entry name" value="P-loop containing nucleotide triphosphate hydrolases"/>
    <property type="match status" value="1"/>
</dbReference>
<dbReference type="PANTHER" id="PTHR11669:SF8">
    <property type="entry name" value="DNA POLYMERASE III SUBUNIT DELTA"/>
    <property type="match status" value="1"/>
</dbReference>
<keyword evidence="4" id="KW-0808">Transferase</keyword>
<keyword evidence="2" id="KW-0239">DNA-directed DNA polymerase</keyword>
<accession>A0A3L7E021</accession>
<dbReference type="RefSeq" id="WP_117952886.1">
    <property type="nucleotide sequence ID" value="NZ_QRAN01000003.1"/>
</dbReference>
<evidence type="ECO:0000256" key="3">
    <source>
        <dbReference type="ARBA" id="ARBA00049244"/>
    </source>
</evidence>
<keyword evidence="4" id="KW-0548">Nucleotidyltransferase</keyword>
<dbReference type="EMBL" id="QRAN01000003">
    <property type="protein sequence ID" value="RLQ23118.1"/>
    <property type="molecule type" value="Genomic_DNA"/>
</dbReference>
<reference evidence="4 5" key="1">
    <citation type="submission" date="2018-07" db="EMBL/GenBank/DDBJ databases">
        <title>Halioglobus sp. genome submission.</title>
        <authorList>
            <person name="Ye M.-Q."/>
            <person name="Du Z.-J."/>
        </authorList>
    </citation>
    <scope>NUCLEOTIDE SEQUENCE [LARGE SCALE GENOMIC DNA]</scope>
    <source>
        <strain evidence="4 5">U0301</strain>
    </source>
</reference>
<dbReference type="InterPro" id="IPR050238">
    <property type="entry name" value="DNA_Rep/Repair_Clamp_Loader"/>
</dbReference>
<dbReference type="Proteomes" id="UP000265509">
    <property type="component" value="Unassembled WGS sequence"/>
</dbReference>
<evidence type="ECO:0000313" key="4">
    <source>
        <dbReference type="EMBL" id="RLQ23118.1"/>
    </source>
</evidence>
<comment type="catalytic activity">
    <reaction evidence="3">
        <text>DNA(n) + a 2'-deoxyribonucleoside 5'-triphosphate = DNA(n+1) + diphosphate</text>
        <dbReference type="Rhea" id="RHEA:22508"/>
        <dbReference type="Rhea" id="RHEA-COMP:17339"/>
        <dbReference type="Rhea" id="RHEA-COMP:17340"/>
        <dbReference type="ChEBI" id="CHEBI:33019"/>
        <dbReference type="ChEBI" id="CHEBI:61560"/>
        <dbReference type="ChEBI" id="CHEBI:173112"/>
        <dbReference type="EC" id="2.7.7.7"/>
    </reaction>
</comment>
<comment type="caution">
    <text evidence="4">The sequence shown here is derived from an EMBL/GenBank/DDBJ whole genome shotgun (WGS) entry which is preliminary data.</text>
</comment>
<dbReference type="GO" id="GO:0009360">
    <property type="term" value="C:DNA polymerase III complex"/>
    <property type="evidence" value="ECO:0007669"/>
    <property type="project" value="TreeGrafter"/>
</dbReference>
<dbReference type="GO" id="GO:0003887">
    <property type="term" value="F:DNA-directed DNA polymerase activity"/>
    <property type="evidence" value="ECO:0007669"/>
    <property type="project" value="UniProtKB-KW"/>
</dbReference>
<organism evidence="4 5">
    <name type="scientific">Seongchinamella sediminis</name>
    <dbReference type="NCBI Taxonomy" id="2283635"/>
    <lineage>
        <taxon>Bacteria</taxon>
        <taxon>Pseudomonadati</taxon>
        <taxon>Pseudomonadota</taxon>
        <taxon>Gammaproteobacteria</taxon>
        <taxon>Cellvibrionales</taxon>
        <taxon>Halieaceae</taxon>
        <taxon>Seongchinamella</taxon>
    </lineage>
</organism>
<protein>
    <recommendedName>
        <fullName evidence="1">DNA-directed DNA polymerase</fullName>
        <ecNumber evidence="1">2.7.7.7</ecNumber>
    </recommendedName>
</protein>
<evidence type="ECO:0000256" key="2">
    <source>
        <dbReference type="ARBA" id="ARBA00022932"/>
    </source>
</evidence>